<dbReference type="PANTHER" id="PTHR43798:SF31">
    <property type="entry name" value="AB HYDROLASE SUPERFAMILY PROTEIN YCLE"/>
    <property type="match status" value="1"/>
</dbReference>
<dbReference type="EMBL" id="JACJVN010000028">
    <property type="protein sequence ID" value="MBB6677153.1"/>
    <property type="molecule type" value="Genomic_DNA"/>
</dbReference>
<dbReference type="InterPro" id="IPR050266">
    <property type="entry name" value="AB_hydrolase_sf"/>
</dbReference>
<reference evidence="3 4" key="1">
    <citation type="submission" date="2020-08" db="EMBL/GenBank/DDBJ databases">
        <title>Cohnella phylogeny.</title>
        <authorList>
            <person name="Dunlap C."/>
        </authorList>
    </citation>
    <scope>NUCLEOTIDE SEQUENCE [LARGE SCALE GENOMIC DNA]</scope>
    <source>
        <strain evidence="3 4">DSM 103658</strain>
    </source>
</reference>
<feature type="domain" description="AB hydrolase-1" evidence="2">
    <location>
        <begin position="32"/>
        <end position="259"/>
    </location>
</feature>
<keyword evidence="1 3" id="KW-0378">Hydrolase</keyword>
<proteinExistence type="predicted"/>
<evidence type="ECO:0000259" key="2">
    <source>
        <dbReference type="Pfam" id="PF12697"/>
    </source>
</evidence>
<dbReference type="Pfam" id="PF12697">
    <property type="entry name" value="Abhydrolase_6"/>
    <property type="match status" value="1"/>
</dbReference>
<dbReference type="PANTHER" id="PTHR43798">
    <property type="entry name" value="MONOACYLGLYCEROL LIPASE"/>
    <property type="match status" value="1"/>
</dbReference>
<keyword evidence="4" id="KW-1185">Reference proteome</keyword>
<comment type="caution">
    <text evidence="3">The sequence shown here is derived from an EMBL/GenBank/DDBJ whole genome shotgun (WGS) entry which is preliminary data.</text>
</comment>
<dbReference type="RefSeq" id="WP_185178441.1">
    <property type="nucleotide sequence ID" value="NZ_CBCSEP010000004.1"/>
</dbReference>
<dbReference type="InterPro" id="IPR029058">
    <property type="entry name" value="AB_hydrolase_fold"/>
</dbReference>
<protein>
    <submittedName>
        <fullName evidence="3">Alpha/beta hydrolase</fullName>
    </submittedName>
</protein>
<dbReference type="InterPro" id="IPR000073">
    <property type="entry name" value="AB_hydrolase_1"/>
</dbReference>
<evidence type="ECO:0000313" key="3">
    <source>
        <dbReference type="EMBL" id="MBB6677153.1"/>
    </source>
</evidence>
<dbReference type="GO" id="GO:0016787">
    <property type="term" value="F:hydrolase activity"/>
    <property type="evidence" value="ECO:0007669"/>
    <property type="project" value="UniProtKB-KW"/>
</dbReference>
<dbReference type="SUPFAM" id="SSF53474">
    <property type="entry name" value="alpha/beta-Hydrolases"/>
    <property type="match status" value="1"/>
</dbReference>
<evidence type="ECO:0000256" key="1">
    <source>
        <dbReference type="ARBA" id="ARBA00022801"/>
    </source>
</evidence>
<accession>A0A841T6I9</accession>
<evidence type="ECO:0000313" key="4">
    <source>
        <dbReference type="Proteomes" id="UP000574133"/>
    </source>
</evidence>
<dbReference type="Gene3D" id="3.40.50.1820">
    <property type="entry name" value="alpha/beta hydrolase"/>
    <property type="match status" value="1"/>
</dbReference>
<name>A0A841T6I9_9BACL</name>
<dbReference type="Proteomes" id="UP000574133">
    <property type="component" value="Unassembled WGS sequence"/>
</dbReference>
<sequence>MKDTREIRELMLEGPELRLRLLVSGNPQGRPVLFLHGITENAMAFEPILRALPEDLYALSLDWRGRGASDKPESGYGVREYTEDLVTVWNHFSGHADKPLLVGHSMGGRAACAFAALYPELACGVVLIDPPISGPGRRPFPMPLARFLEPKRALAAGDMPLFRSYYSGAGFDYDRKAKELAECSEQAIAQSYEAMNKDSFHTYYRMLRIPALLITAGLSPLITADDEEELSSLNPSVLVKRFEDVGHEVHKLAPDRLVREMLDFLSSLS</sequence>
<organism evidence="3 4">
    <name type="scientific">Cohnella lubricantis</name>
    <dbReference type="NCBI Taxonomy" id="2163172"/>
    <lineage>
        <taxon>Bacteria</taxon>
        <taxon>Bacillati</taxon>
        <taxon>Bacillota</taxon>
        <taxon>Bacilli</taxon>
        <taxon>Bacillales</taxon>
        <taxon>Paenibacillaceae</taxon>
        <taxon>Cohnella</taxon>
    </lineage>
</organism>
<dbReference type="AlphaFoldDB" id="A0A841T6I9"/>
<dbReference type="GO" id="GO:0016020">
    <property type="term" value="C:membrane"/>
    <property type="evidence" value="ECO:0007669"/>
    <property type="project" value="TreeGrafter"/>
</dbReference>
<gene>
    <name evidence="3" type="ORF">H4Q31_07415</name>
</gene>